<feature type="transmembrane region" description="Helical" evidence="6">
    <location>
        <begin position="226"/>
        <end position="250"/>
    </location>
</feature>
<dbReference type="PROSITE" id="PS50267">
    <property type="entry name" value="NA_NEUROTRAN_SYMP_3"/>
    <property type="match status" value="1"/>
</dbReference>
<dbReference type="RefSeq" id="WP_066742634.1">
    <property type="nucleotide sequence ID" value="NZ_CP016757.1"/>
</dbReference>
<dbReference type="PANTHER" id="PTHR42948">
    <property type="entry name" value="TRANSPORTER"/>
    <property type="match status" value="1"/>
</dbReference>
<evidence type="ECO:0000313" key="8">
    <source>
        <dbReference type="Proteomes" id="UP000093044"/>
    </source>
</evidence>
<organism evidence="7 8">
    <name type="scientific">Cloacibacillus porcorum</name>
    <dbReference type="NCBI Taxonomy" id="1197717"/>
    <lineage>
        <taxon>Bacteria</taxon>
        <taxon>Thermotogati</taxon>
        <taxon>Synergistota</taxon>
        <taxon>Synergistia</taxon>
        <taxon>Synergistales</taxon>
        <taxon>Synergistaceae</taxon>
        <taxon>Cloacibacillus</taxon>
    </lineage>
</organism>
<feature type="transmembrane region" description="Helical" evidence="6">
    <location>
        <begin position="357"/>
        <end position="373"/>
    </location>
</feature>
<dbReference type="GO" id="GO:0016020">
    <property type="term" value="C:membrane"/>
    <property type="evidence" value="ECO:0007669"/>
    <property type="project" value="UniProtKB-SubCell"/>
</dbReference>
<gene>
    <name evidence="7" type="ORF">BED41_02395</name>
</gene>
<evidence type="ECO:0000313" key="7">
    <source>
        <dbReference type="EMBL" id="ANZ44041.1"/>
    </source>
</evidence>
<dbReference type="NCBIfam" id="NF037979">
    <property type="entry name" value="Na_transp"/>
    <property type="match status" value="1"/>
</dbReference>
<feature type="transmembrane region" description="Helical" evidence="6">
    <location>
        <begin position="426"/>
        <end position="444"/>
    </location>
</feature>
<protein>
    <submittedName>
        <fullName evidence="7">Sodium:calcium symporter</fullName>
    </submittedName>
</protein>
<keyword evidence="2" id="KW-0813">Transport</keyword>
<feature type="transmembrane region" description="Helical" evidence="6">
    <location>
        <begin position="385"/>
        <end position="405"/>
    </location>
</feature>
<feature type="transmembrane region" description="Helical" evidence="6">
    <location>
        <begin position="90"/>
        <end position="116"/>
    </location>
</feature>
<evidence type="ECO:0000256" key="1">
    <source>
        <dbReference type="ARBA" id="ARBA00004141"/>
    </source>
</evidence>
<feature type="transmembrane region" description="Helical" evidence="6">
    <location>
        <begin position="185"/>
        <end position="206"/>
    </location>
</feature>
<evidence type="ECO:0000256" key="6">
    <source>
        <dbReference type="SAM" id="Phobius"/>
    </source>
</evidence>
<evidence type="ECO:0000256" key="4">
    <source>
        <dbReference type="ARBA" id="ARBA00022989"/>
    </source>
</evidence>
<feature type="transmembrane region" description="Helical" evidence="6">
    <location>
        <begin position="154"/>
        <end position="173"/>
    </location>
</feature>
<dbReference type="GeneID" id="83056700"/>
<accession>A0A1B2I232</accession>
<dbReference type="AlphaFoldDB" id="A0A1B2I232"/>
<dbReference type="InterPro" id="IPR037272">
    <property type="entry name" value="SNS_sf"/>
</dbReference>
<feature type="transmembrane region" description="Helical" evidence="6">
    <location>
        <begin position="262"/>
        <end position="287"/>
    </location>
</feature>
<dbReference type="Proteomes" id="UP000093044">
    <property type="component" value="Chromosome"/>
</dbReference>
<dbReference type="EMBL" id="CP016757">
    <property type="protein sequence ID" value="ANZ44041.1"/>
    <property type="molecule type" value="Genomic_DNA"/>
</dbReference>
<dbReference type="InterPro" id="IPR000175">
    <property type="entry name" value="Na/ntran_symport"/>
</dbReference>
<comment type="subcellular location">
    <subcellularLocation>
        <location evidence="1">Membrane</location>
        <topology evidence="1">Multi-pass membrane protein</topology>
    </subcellularLocation>
</comment>
<proteinExistence type="predicted"/>
<evidence type="ECO:0000256" key="5">
    <source>
        <dbReference type="ARBA" id="ARBA00023136"/>
    </source>
</evidence>
<dbReference type="PANTHER" id="PTHR42948:SF1">
    <property type="entry name" value="TRANSPORTER"/>
    <property type="match status" value="1"/>
</dbReference>
<feature type="transmembrane region" description="Helical" evidence="6">
    <location>
        <begin position="48"/>
        <end position="70"/>
    </location>
</feature>
<dbReference type="OrthoDB" id="1014at2"/>
<evidence type="ECO:0000256" key="3">
    <source>
        <dbReference type="ARBA" id="ARBA00022692"/>
    </source>
</evidence>
<keyword evidence="4 6" id="KW-1133">Transmembrane helix</keyword>
<dbReference type="PRINTS" id="PR00176">
    <property type="entry name" value="NANEUSMPORT"/>
</dbReference>
<dbReference type="Pfam" id="PF00209">
    <property type="entry name" value="SNF"/>
    <property type="match status" value="2"/>
</dbReference>
<sequence>MAEIKNAAAGEQFSSRWGLLCTILGMAVGTGNIWRFPREVVGNDGGAFILMVFITLFIWAVPLICAESVFGKKSRMANAGAFKVLLGGKWTWIGGFCFMVCMMLGSYYVVVLGWVMKYLYLIFTGFLSQVQSQGVALTTKTWNDFAMAVPAYEAWIWFAAAVIIAGAIIFRGIQNGIEIANKIMIPAIFILLAVLVVRVLMIPNAWKGLEYMYHVNPADFLKPKIWLAAFTQSAWSTGAGWGMFHVYFVYSARDEDIQLNAFTVAFGDTVAAMLAGMVVLPAVFALAPDPAAVMNSGANGLTFVNLTNLFVHTPGGFFMAVLFFLALFSAALSSVIAMLETGARNMIDMGFSRTKATLCWVVFYIFVGTFSALDNRVFENQDMVWGVGLLISGLCYSLGALKYGVDKLWTEDIAPCSDIKIRWMWSMIRFFPVIFALVWGWWVWQTITWYPGEWYKFWPVTKYMYTPAVMVVEWGILFLVLFLLNNKMRDKLVHSNKVD</sequence>
<dbReference type="KEGG" id="cpor:BED41_02395"/>
<name>A0A1B2I232_9BACT</name>
<keyword evidence="3 6" id="KW-0812">Transmembrane</keyword>
<feature type="transmembrane region" description="Helical" evidence="6">
    <location>
        <begin position="316"/>
        <end position="337"/>
    </location>
</feature>
<keyword evidence="8" id="KW-1185">Reference proteome</keyword>
<reference evidence="7" key="1">
    <citation type="submission" date="2016-08" db="EMBL/GenBank/DDBJ databases">
        <title>Complete genome of Cloacibacillus porcorum.</title>
        <authorList>
            <person name="Looft T."/>
            <person name="Bayles D.O."/>
            <person name="Alt D.P."/>
        </authorList>
    </citation>
    <scope>NUCLEOTIDE SEQUENCE [LARGE SCALE GENOMIC DNA]</scope>
    <source>
        <strain evidence="7">CL-84</strain>
    </source>
</reference>
<feature type="transmembrane region" description="Helical" evidence="6">
    <location>
        <begin position="464"/>
        <end position="484"/>
    </location>
</feature>
<evidence type="ECO:0000256" key="2">
    <source>
        <dbReference type="ARBA" id="ARBA00022448"/>
    </source>
</evidence>
<dbReference type="SUPFAM" id="SSF161070">
    <property type="entry name" value="SNF-like"/>
    <property type="match status" value="1"/>
</dbReference>
<feature type="transmembrane region" description="Helical" evidence="6">
    <location>
        <begin position="17"/>
        <end position="36"/>
    </location>
</feature>
<keyword evidence="5 6" id="KW-0472">Membrane</keyword>